<dbReference type="Gene3D" id="3.90.1720.10">
    <property type="entry name" value="endopeptidase domain like (from Nostoc punctiforme)"/>
    <property type="match status" value="1"/>
</dbReference>
<dbReference type="GO" id="GO:0006508">
    <property type="term" value="P:proteolysis"/>
    <property type="evidence" value="ECO:0007669"/>
    <property type="project" value="UniProtKB-KW"/>
</dbReference>
<sequence>MDVRREIAQRALDLVGVPYKLGGRCPLAGLDCIGVVALALAGHIMPDEVPRDYTLRGEYLDRISAFFDRALFQNLGRESMESGDLLLCQTAPRQLHMAILTDCGVVHAHAGLRRVVLTPLPLPWPLVGRWRVLGE</sequence>
<feature type="domain" description="NlpC/P60" evidence="5">
    <location>
        <begin position="1"/>
        <end position="135"/>
    </location>
</feature>
<dbReference type="SUPFAM" id="SSF54001">
    <property type="entry name" value="Cysteine proteinases"/>
    <property type="match status" value="1"/>
</dbReference>
<evidence type="ECO:0000256" key="2">
    <source>
        <dbReference type="ARBA" id="ARBA00022670"/>
    </source>
</evidence>
<protein>
    <submittedName>
        <fullName evidence="6">Peptidoglycan endopeptidase</fullName>
    </submittedName>
</protein>
<dbReference type="AlphaFoldDB" id="A0A6I4LW53"/>
<evidence type="ECO:0000256" key="3">
    <source>
        <dbReference type="ARBA" id="ARBA00022801"/>
    </source>
</evidence>
<dbReference type="OrthoDB" id="8481272at2"/>
<dbReference type="PROSITE" id="PS51935">
    <property type="entry name" value="NLPC_P60"/>
    <property type="match status" value="1"/>
</dbReference>
<dbReference type="Proteomes" id="UP000471147">
    <property type="component" value="Unassembled WGS sequence"/>
</dbReference>
<keyword evidence="7" id="KW-1185">Reference proteome</keyword>
<gene>
    <name evidence="6" type="ORF">EUU23_08665</name>
</gene>
<accession>A0A6I4LW53</accession>
<keyword evidence="4" id="KW-0788">Thiol protease</keyword>
<organism evidence="6 7">
    <name type="scientific">Sphingorhabdus profundilacus</name>
    <dbReference type="NCBI Taxonomy" id="2509718"/>
    <lineage>
        <taxon>Bacteria</taxon>
        <taxon>Pseudomonadati</taxon>
        <taxon>Pseudomonadota</taxon>
        <taxon>Alphaproteobacteria</taxon>
        <taxon>Sphingomonadales</taxon>
        <taxon>Sphingomonadaceae</taxon>
        <taxon>Sphingorhabdus</taxon>
    </lineage>
</organism>
<keyword evidence="2" id="KW-0645">Protease</keyword>
<evidence type="ECO:0000313" key="7">
    <source>
        <dbReference type="Proteomes" id="UP000471147"/>
    </source>
</evidence>
<comment type="similarity">
    <text evidence="1">Belongs to the peptidase C40 family.</text>
</comment>
<keyword evidence="3" id="KW-0378">Hydrolase</keyword>
<dbReference type="InterPro" id="IPR000064">
    <property type="entry name" value="NLP_P60_dom"/>
</dbReference>
<comment type="caution">
    <text evidence="6">The sequence shown here is derived from an EMBL/GenBank/DDBJ whole genome shotgun (WGS) entry which is preliminary data.</text>
</comment>
<evidence type="ECO:0000259" key="5">
    <source>
        <dbReference type="PROSITE" id="PS51935"/>
    </source>
</evidence>
<dbReference type="GO" id="GO:0008234">
    <property type="term" value="F:cysteine-type peptidase activity"/>
    <property type="evidence" value="ECO:0007669"/>
    <property type="project" value="UniProtKB-KW"/>
</dbReference>
<dbReference type="InterPro" id="IPR038765">
    <property type="entry name" value="Papain-like_cys_pep_sf"/>
</dbReference>
<dbReference type="EMBL" id="SDWJ01000002">
    <property type="protein sequence ID" value="MVZ97777.1"/>
    <property type="molecule type" value="Genomic_DNA"/>
</dbReference>
<evidence type="ECO:0000313" key="6">
    <source>
        <dbReference type="EMBL" id="MVZ97777.1"/>
    </source>
</evidence>
<evidence type="ECO:0000256" key="4">
    <source>
        <dbReference type="ARBA" id="ARBA00022807"/>
    </source>
</evidence>
<proteinExistence type="inferred from homology"/>
<name>A0A6I4LW53_9SPHN</name>
<reference evidence="6 7" key="1">
    <citation type="submission" date="2019-01" db="EMBL/GenBank/DDBJ databases">
        <title>Sphingorhabdus lacus sp.nov., isolated from an oligotrophic freshwater lake.</title>
        <authorList>
            <person name="Park M."/>
        </authorList>
    </citation>
    <scope>NUCLEOTIDE SEQUENCE [LARGE SCALE GENOMIC DNA]</scope>
    <source>
        <strain evidence="6 7">IMCC26285</strain>
    </source>
</reference>
<evidence type="ECO:0000256" key="1">
    <source>
        <dbReference type="ARBA" id="ARBA00007074"/>
    </source>
</evidence>